<evidence type="ECO:0000313" key="3">
    <source>
        <dbReference type="Proteomes" id="UP001362999"/>
    </source>
</evidence>
<dbReference type="PANTHER" id="PTHR43762">
    <property type="entry name" value="L-GULONOLACTONE OXIDASE"/>
    <property type="match status" value="1"/>
</dbReference>
<dbReference type="GO" id="GO:0005739">
    <property type="term" value="C:mitochondrion"/>
    <property type="evidence" value="ECO:0007669"/>
    <property type="project" value="TreeGrafter"/>
</dbReference>
<sequence>MPFNETTHPIPLERDSILTDILAHIDTYAHHDPAIDCEVLKEHVLQPVLANTFDPEVQLRGFLRALRRTSSFAVRAKVESFVDGKSVKEVLGGKGFAMPMGGHRQVGANEQKRKENLGERLANGIADAVDEVVFKVLDAKEEMESRLDVVKEHLIDGSHALPKIYEDEAETKLMEVHHLKPFSNWGENIRNTPLYTFVPTTVLGIQNIVRFAIANDLKVRCAGYRHSWSSIFSSSSSSTEEDNDKNKKRNNTILISFVNLTEVTTLPDPMSLPHSSSSTSHPNELQTIELLPLPAQPTSHPETRLCRIGRRHPPPNPSASSSPPPTSKWTLPVSPILVEVTLAGITQTICHGAGRLHPTISDFVRRVEYVDCRGVLQSLDIEESKEGVRAAAGAFGLIGVITHITLELDRMRDAVMRPRKVDVLRAIPPLRKEDVPEALRGEWWGPSDSDSEVEEMIEESRKEFVRRARDDYYSEWFWFAFQRKAWVNTWDVVEVGDGEGGEAVEYPDDAAVFLQWLEGWLAPTSRNFGMAALPPMFGEDETPTIKTQLPNALHFRRGTQNMPYFSVVQRAWWDAISLVYSSSSSSTGAAPMRLTLELRIMGGSNVLLAPQYGNAPWGTASIEVLRDGEWEAFVQKVADVWMGYEYPYPSIQTTQNGNEHRKTQPKDKTYLNVRPHWAKEWEYIKMHGIPARKYLKEFAYKEQIPAFRDALRRIGERQGWGLRDLKRFSNELWDELVFDGV</sequence>
<accession>A0AAW0D642</accession>
<dbReference type="AlphaFoldDB" id="A0AAW0D642"/>
<dbReference type="Gene3D" id="3.30.43.10">
    <property type="entry name" value="Uridine Diphospho-n-acetylenolpyruvylglucosamine Reductase, domain 2"/>
    <property type="match status" value="1"/>
</dbReference>
<keyword evidence="3" id="KW-1185">Reference proteome</keyword>
<organism evidence="2 3">
    <name type="scientific">Favolaschia claudopus</name>
    <dbReference type="NCBI Taxonomy" id="2862362"/>
    <lineage>
        <taxon>Eukaryota</taxon>
        <taxon>Fungi</taxon>
        <taxon>Dikarya</taxon>
        <taxon>Basidiomycota</taxon>
        <taxon>Agaricomycotina</taxon>
        <taxon>Agaricomycetes</taxon>
        <taxon>Agaricomycetidae</taxon>
        <taxon>Agaricales</taxon>
        <taxon>Marasmiineae</taxon>
        <taxon>Mycenaceae</taxon>
        <taxon>Favolaschia</taxon>
    </lineage>
</organism>
<feature type="compositionally biased region" description="Pro residues" evidence="1">
    <location>
        <begin position="314"/>
        <end position="326"/>
    </location>
</feature>
<reference evidence="2 3" key="1">
    <citation type="journal article" date="2024" name="J Genomics">
        <title>Draft genome sequencing and assembly of Favolaschia claudopus CIRM-BRFM 2984 isolated from oak limbs.</title>
        <authorList>
            <person name="Navarro D."/>
            <person name="Drula E."/>
            <person name="Chaduli D."/>
            <person name="Cazenave R."/>
            <person name="Ahrendt S."/>
            <person name="Wang J."/>
            <person name="Lipzen A."/>
            <person name="Daum C."/>
            <person name="Barry K."/>
            <person name="Grigoriev I.V."/>
            <person name="Favel A."/>
            <person name="Rosso M.N."/>
            <person name="Martin F."/>
        </authorList>
    </citation>
    <scope>NUCLEOTIDE SEQUENCE [LARGE SCALE GENOMIC DNA]</scope>
    <source>
        <strain evidence="2 3">CIRM-BRFM 2984</strain>
    </source>
</reference>
<dbReference type="SUPFAM" id="SSF56176">
    <property type="entry name" value="FAD-binding/transporter-associated domain-like"/>
    <property type="match status" value="2"/>
</dbReference>
<name>A0AAW0D642_9AGAR</name>
<proteinExistence type="predicted"/>
<evidence type="ECO:0000313" key="2">
    <source>
        <dbReference type="EMBL" id="KAK7046330.1"/>
    </source>
</evidence>
<dbReference type="Gene3D" id="3.30.465.10">
    <property type="match status" value="1"/>
</dbReference>
<comment type="caution">
    <text evidence="2">The sequence shown here is derived from an EMBL/GenBank/DDBJ whole genome shotgun (WGS) entry which is preliminary data.</text>
</comment>
<dbReference type="InterPro" id="IPR016169">
    <property type="entry name" value="FAD-bd_PCMH_sub2"/>
</dbReference>
<dbReference type="Proteomes" id="UP001362999">
    <property type="component" value="Unassembled WGS sequence"/>
</dbReference>
<gene>
    <name evidence="2" type="ORF">R3P38DRAFT_2873323</name>
</gene>
<dbReference type="InterPro" id="IPR016167">
    <property type="entry name" value="FAD-bd_PCMH_sub1"/>
</dbReference>
<protein>
    <submittedName>
        <fullName evidence="2">FAD-binding type 2 protein</fullName>
    </submittedName>
</protein>
<dbReference type="InterPro" id="IPR036318">
    <property type="entry name" value="FAD-bd_PCMH-like_sf"/>
</dbReference>
<dbReference type="EMBL" id="JAWWNJ010000010">
    <property type="protein sequence ID" value="KAK7046330.1"/>
    <property type="molecule type" value="Genomic_DNA"/>
</dbReference>
<feature type="region of interest" description="Disordered" evidence="1">
    <location>
        <begin position="291"/>
        <end position="328"/>
    </location>
</feature>
<dbReference type="InterPro" id="IPR010031">
    <property type="entry name" value="FAD_lactone_oxidase-like"/>
</dbReference>
<evidence type="ECO:0000256" key="1">
    <source>
        <dbReference type="SAM" id="MobiDB-lite"/>
    </source>
</evidence>
<dbReference type="GO" id="GO:0050660">
    <property type="term" value="F:flavin adenine dinucleotide binding"/>
    <property type="evidence" value="ECO:0007669"/>
    <property type="project" value="InterPro"/>
</dbReference>
<dbReference type="GO" id="GO:0003885">
    <property type="term" value="F:D-arabinono-1,4-lactone oxidase activity"/>
    <property type="evidence" value="ECO:0007669"/>
    <property type="project" value="TreeGrafter"/>
</dbReference>
<dbReference type="PANTHER" id="PTHR43762:SF1">
    <property type="entry name" value="D-ARABINONO-1,4-LACTONE OXIDASE"/>
    <property type="match status" value="1"/>
</dbReference>